<dbReference type="OrthoDB" id="3017231at2759"/>
<dbReference type="KEGG" id="fcy:FRACYDRAFT_232192"/>
<gene>
    <name evidence="1" type="ORF">FRACYDRAFT_232192</name>
</gene>
<organism evidence="1 2">
    <name type="scientific">Fragilariopsis cylindrus CCMP1102</name>
    <dbReference type="NCBI Taxonomy" id="635003"/>
    <lineage>
        <taxon>Eukaryota</taxon>
        <taxon>Sar</taxon>
        <taxon>Stramenopiles</taxon>
        <taxon>Ochrophyta</taxon>
        <taxon>Bacillariophyta</taxon>
        <taxon>Bacillariophyceae</taxon>
        <taxon>Bacillariophycidae</taxon>
        <taxon>Bacillariales</taxon>
        <taxon>Bacillariaceae</taxon>
        <taxon>Fragilariopsis</taxon>
    </lineage>
</organism>
<evidence type="ECO:0000313" key="2">
    <source>
        <dbReference type="Proteomes" id="UP000095751"/>
    </source>
</evidence>
<dbReference type="AlphaFoldDB" id="A0A1E7FV85"/>
<name>A0A1E7FV85_9STRA</name>
<dbReference type="InParanoid" id="A0A1E7FV85"/>
<sequence>MTAEVLMVDQDDAADADLLLQEYDFPDNYVNMAHPEDGTVQADPITPQFIRHSRRGHFRMLVRISLRLGEKSFVPYTFVCDTGAPIHIYLSEPALKVLETAGRIDTDELGSLFVTIEGRKAAIRVTPHTHQPGNILGMLMLERFGLQMSEGSFTFSTPQRQKKLVLLGASALLSCGLAELSLRASGRNSDRSITTTSSSNKYTTMASISAASAALVTSYSGYALYKNYYSAEIKSVDAVARLSHSAYSATVYEDADSVWNILKSFSMLIVKEGKGSMHRLLAQALRHSQTESEYRKHSRICLHAMQSMWTFRAEEPNTWNESLQVLDHVKSVVSHAGSCDFDFKEDRLRAGKLSIETGVYSAMDQK</sequence>
<reference evidence="1 2" key="1">
    <citation type="submission" date="2016-09" db="EMBL/GenBank/DDBJ databases">
        <title>Extensive genetic diversity and differential bi-allelic expression allows diatom success in the polar Southern Ocean.</title>
        <authorList>
            <consortium name="DOE Joint Genome Institute"/>
            <person name="Mock T."/>
            <person name="Otillar R.P."/>
            <person name="Strauss J."/>
            <person name="Dupont C."/>
            <person name="Frickenhaus S."/>
            <person name="Maumus F."/>
            <person name="Mcmullan M."/>
            <person name="Sanges R."/>
            <person name="Schmutz J."/>
            <person name="Toseland A."/>
            <person name="Valas R."/>
            <person name="Veluchamy A."/>
            <person name="Ward B.J."/>
            <person name="Allen A."/>
            <person name="Barry K."/>
            <person name="Falciatore A."/>
            <person name="Ferrante M."/>
            <person name="Fortunato A.E."/>
            <person name="Gloeckner G."/>
            <person name="Gruber A."/>
            <person name="Hipkin R."/>
            <person name="Janech M."/>
            <person name="Kroth P."/>
            <person name="Leese F."/>
            <person name="Lindquist E."/>
            <person name="Lyon B.R."/>
            <person name="Martin J."/>
            <person name="Mayer C."/>
            <person name="Parker M."/>
            <person name="Quesneville H."/>
            <person name="Raymond J."/>
            <person name="Uhlig C."/>
            <person name="Valentin K.U."/>
            <person name="Worden A.Z."/>
            <person name="Armbrust E.V."/>
            <person name="Bowler C."/>
            <person name="Green B."/>
            <person name="Moulton V."/>
            <person name="Van Oosterhout C."/>
            <person name="Grigoriev I."/>
        </authorList>
    </citation>
    <scope>NUCLEOTIDE SEQUENCE [LARGE SCALE GENOMIC DNA]</scope>
    <source>
        <strain evidence="1 2">CCMP1102</strain>
    </source>
</reference>
<protein>
    <submittedName>
        <fullName evidence="1">Uncharacterized protein</fullName>
    </submittedName>
</protein>
<keyword evidence="2" id="KW-1185">Reference proteome</keyword>
<dbReference type="Proteomes" id="UP000095751">
    <property type="component" value="Unassembled WGS sequence"/>
</dbReference>
<proteinExistence type="predicted"/>
<accession>A0A1E7FV85</accession>
<dbReference type="EMBL" id="KV784353">
    <property type="protein sequence ID" value="OEU22037.1"/>
    <property type="molecule type" value="Genomic_DNA"/>
</dbReference>
<evidence type="ECO:0000313" key="1">
    <source>
        <dbReference type="EMBL" id="OEU22037.1"/>
    </source>
</evidence>